<accession>A0A2T2YCM8</accession>
<sequence>MNIIKYVLILKALLLLSIISFAQKGIISTYKADAIFVSFHHITTGKTLGEPVLMGKEVIIKYNLSFESLTISYTDPKSEERTTTYLSFVRYDREQKGGIIMKDGHDNPLTVYNELLTNNKLSLWGHKLMDNKYMPIQVILDTKQVD</sequence>
<name>A0A2T2YCM8_9BACT</name>
<keyword evidence="2" id="KW-1185">Reference proteome</keyword>
<gene>
    <name evidence="1" type="ORF">AHMF7605_06770</name>
</gene>
<protein>
    <submittedName>
        <fullName evidence="1">Uncharacterized protein</fullName>
    </submittedName>
</protein>
<organism evidence="1 2">
    <name type="scientific">Adhaeribacter arboris</name>
    <dbReference type="NCBI Taxonomy" id="2072846"/>
    <lineage>
        <taxon>Bacteria</taxon>
        <taxon>Pseudomonadati</taxon>
        <taxon>Bacteroidota</taxon>
        <taxon>Cytophagia</taxon>
        <taxon>Cytophagales</taxon>
        <taxon>Hymenobacteraceae</taxon>
        <taxon>Adhaeribacter</taxon>
    </lineage>
</organism>
<dbReference type="EMBL" id="PYFT01000001">
    <property type="protein sequence ID" value="PSR53253.1"/>
    <property type="molecule type" value="Genomic_DNA"/>
</dbReference>
<reference evidence="1 2" key="1">
    <citation type="submission" date="2018-03" db="EMBL/GenBank/DDBJ databases">
        <title>Adhaeribacter sp. HMF7605 Genome sequencing and assembly.</title>
        <authorList>
            <person name="Kang H."/>
            <person name="Kang J."/>
            <person name="Cha I."/>
            <person name="Kim H."/>
            <person name="Joh K."/>
        </authorList>
    </citation>
    <scope>NUCLEOTIDE SEQUENCE [LARGE SCALE GENOMIC DNA]</scope>
    <source>
        <strain evidence="1 2">HMF7605</strain>
    </source>
</reference>
<dbReference type="AlphaFoldDB" id="A0A2T2YCM8"/>
<evidence type="ECO:0000313" key="1">
    <source>
        <dbReference type="EMBL" id="PSR53253.1"/>
    </source>
</evidence>
<dbReference type="RefSeq" id="WP_106927696.1">
    <property type="nucleotide sequence ID" value="NZ_PYFT01000001.1"/>
</dbReference>
<comment type="caution">
    <text evidence="1">The sequence shown here is derived from an EMBL/GenBank/DDBJ whole genome shotgun (WGS) entry which is preliminary data.</text>
</comment>
<dbReference type="Proteomes" id="UP000240357">
    <property type="component" value="Unassembled WGS sequence"/>
</dbReference>
<evidence type="ECO:0000313" key="2">
    <source>
        <dbReference type="Proteomes" id="UP000240357"/>
    </source>
</evidence>
<proteinExistence type="predicted"/>